<dbReference type="InterPro" id="IPR013604">
    <property type="entry name" value="7TM_chemorcpt"/>
</dbReference>
<evidence type="ECO:0000256" key="1">
    <source>
        <dbReference type="ARBA" id="ARBA00004651"/>
    </source>
</evidence>
<keyword evidence="6 8" id="KW-0675">Receptor</keyword>
<keyword evidence="4 8" id="KW-1133">Transmembrane helix</keyword>
<gene>
    <name evidence="9" type="ORF">V1478_018637</name>
</gene>
<dbReference type="Proteomes" id="UP001607302">
    <property type="component" value="Unassembled WGS sequence"/>
</dbReference>
<keyword evidence="3 8" id="KW-0812">Transmembrane</keyword>
<evidence type="ECO:0000256" key="8">
    <source>
        <dbReference type="RuleBase" id="RU363108"/>
    </source>
</evidence>
<protein>
    <recommendedName>
        <fullName evidence="8">Gustatory receptor</fullName>
    </recommendedName>
</protein>
<dbReference type="PANTHER" id="PTHR21143:SF133">
    <property type="entry name" value="GUSTATORY AND PHEROMONE RECEPTOR 32A-RELATED"/>
    <property type="match status" value="1"/>
</dbReference>
<dbReference type="GO" id="GO:0005886">
    <property type="term" value="C:plasma membrane"/>
    <property type="evidence" value="ECO:0007669"/>
    <property type="project" value="UniProtKB-SubCell"/>
</dbReference>
<keyword evidence="10" id="KW-1185">Reference proteome</keyword>
<dbReference type="AlphaFoldDB" id="A0ABD1ZTD0"/>
<evidence type="ECO:0000313" key="9">
    <source>
        <dbReference type="EMBL" id="KAL2711616.1"/>
    </source>
</evidence>
<dbReference type="PANTHER" id="PTHR21143">
    <property type="entry name" value="INVERTEBRATE GUSTATORY RECEPTOR"/>
    <property type="match status" value="1"/>
</dbReference>
<organism evidence="9 10">
    <name type="scientific">Vespula squamosa</name>
    <name type="common">Southern yellow jacket</name>
    <name type="synonym">Wasp</name>
    <dbReference type="NCBI Taxonomy" id="30214"/>
    <lineage>
        <taxon>Eukaryota</taxon>
        <taxon>Metazoa</taxon>
        <taxon>Ecdysozoa</taxon>
        <taxon>Arthropoda</taxon>
        <taxon>Hexapoda</taxon>
        <taxon>Insecta</taxon>
        <taxon>Pterygota</taxon>
        <taxon>Neoptera</taxon>
        <taxon>Endopterygota</taxon>
        <taxon>Hymenoptera</taxon>
        <taxon>Apocrita</taxon>
        <taxon>Aculeata</taxon>
        <taxon>Vespoidea</taxon>
        <taxon>Vespidae</taxon>
        <taxon>Vespinae</taxon>
        <taxon>Vespula</taxon>
    </lineage>
</organism>
<keyword evidence="2 8" id="KW-1003">Cell membrane</keyword>
<keyword evidence="7 8" id="KW-0807">Transducer</keyword>
<dbReference type="EMBL" id="JAUDFV010000173">
    <property type="protein sequence ID" value="KAL2711616.1"/>
    <property type="molecule type" value="Genomic_DNA"/>
</dbReference>
<evidence type="ECO:0000256" key="5">
    <source>
        <dbReference type="ARBA" id="ARBA00023136"/>
    </source>
</evidence>
<reference evidence="9 10" key="1">
    <citation type="journal article" date="2024" name="Ann. Entomol. Soc. Am.">
        <title>Genomic analyses of the southern and eastern yellowjacket wasps (Hymenoptera: Vespidae) reveal evolutionary signatures of social life.</title>
        <authorList>
            <person name="Catto M.A."/>
            <person name="Caine P.B."/>
            <person name="Orr S.E."/>
            <person name="Hunt B.G."/>
            <person name="Goodisman M.A.D."/>
        </authorList>
    </citation>
    <scope>NUCLEOTIDE SEQUENCE [LARGE SCALE GENOMIC DNA]</scope>
    <source>
        <strain evidence="9">233</strain>
        <tissue evidence="9">Head and thorax</tissue>
    </source>
</reference>
<evidence type="ECO:0000256" key="6">
    <source>
        <dbReference type="ARBA" id="ARBA00023170"/>
    </source>
</evidence>
<dbReference type="GO" id="GO:0007165">
    <property type="term" value="P:signal transduction"/>
    <property type="evidence" value="ECO:0007669"/>
    <property type="project" value="UniProtKB-KW"/>
</dbReference>
<evidence type="ECO:0000256" key="3">
    <source>
        <dbReference type="ARBA" id="ARBA00022692"/>
    </source>
</evidence>
<comment type="caution">
    <text evidence="8">Lacks conserved residue(s) required for the propagation of feature annotation.</text>
</comment>
<evidence type="ECO:0000256" key="7">
    <source>
        <dbReference type="ARBA" id="ARBA00023224"/>
    </source>
</evidence>
<comment type="subcellular location">
    <subcellularLocation>
        <location evidence="1 8">Cell membrane</location>
        <topology evidence="1 8">Multi-pass membrane protein</topology>
    </subcellularLocation>
</comment>
<comment type="function">
    <text evidence="8">Gustatory receptor which mediates acceptance or avoidance behavior, depending on its substrates.</text>
</comment>
<name>A0ABD1ZTD0_VESSQ</name>
<sequence>MATTITSMFFCLFNSKNLAKCLKKMSILDDTLKELGFQTEYKNIRKLMIFVIIGWLVTVVLLNLSEIFLHLKDNNLLKIISTCLINQPVHNNTILDLIFIILLLYERTRFCKLNEYVTQRCKTRDRSTKIMPESLMTSTTNYSNGICTNEGLRGITNDAKCYDIWMAMHIHLELSKICNNLNTIFGAPMLLEMISFFIGEIGLISELYITLTNSNTWESLKIKKVLDILIWSMFYTIKLLSINYTCEIVKAEANRTQVLIQKVMDSFHIKIREEVFQFISELTYKRLKFSAFGFYEYGYKFIQQFFGGITTFLIILLQMETSPDVSADITTSPTLTTIESNLYNRST</sequence>
<evidence type="ECO:0000313" key="10">
    <source>
        <dbReference type="Proteomes" id="UP001607302"/>
    </source>
</evidence>
<accession>A0ABD1ZTD0</accession>
<evidence type="ECO:0000256" key="4">
    <source>
        <dbReference type="ARBA" id="ARBA00022989"/>
    </source>
</evidence>
<comment type="caution">
    <text evidence="9">The sequence shown here is derived from an EMBL/GenBank/DDBJ whole genome shotgun (WGS) entry which is preliminary data.</text>
</comment>
<proteinExistence type="inferred from homology"/>
<feature type="transmembrane region" description="Helical" evidence="8">
    <location>
        <begin position="47"/>
        <end position="69"/>
    </location>
</feature>
<keyword evidence="5 8" id="KW-0472">Membrane</keyword>
<comment type="similarity">
    <text evidence="8">Belongs to the insect chemoreceptor superfamily. Gustatory receptor (GR) family.</text>
</comment>
<evidence type="ECO:0000256" key="2">
    <source>
        <dbReference type="ARBA" id="ARBA00022475"/>
    </source>
</evidence>
<dbReference type="Pfam" id="PF08395">
    <property type="entry name" value="7tm_7"/>
    <property type="match status" value="1"/>
</dbReference>